<sequence length="99" mass="10080">MSGLINSVRLGLIGELISTMKKITGTKVKRYVAGSLAFVTAMIFSLPGNMQAQSTAQTITASDIDDVTYGVAPFSLAATSSSGLSVSYGVAGPASVDTD</sequence>
<accession>A0A382F6K6</accession>
<evidence type="ECO:0000313" key="1">
    <source>
        <dbReference type="EMBL" id="SVB57843.1"/>
    </source>
</evidence>
<feature type="non-terminal residue" evidence="1">
    <location>
        <position position="99"/>
    </location>
</feature>
<organism evidence="1">
    <name type="scientific">marine metagenome</name>
    <dbReference type="NCBI Taxonomy" id="408172"/>
    <lineage>
        <taxon>unclassified sequences</taxon>
        <taxon>metagenomes</taxon>
        <taxon>ecological metagenomes</taxon>
    </lineage>
</organism>
<protein>
    <submittedName>
        <fullName evidence="1">Uncharacterized protein</fullName>
    </submittedName>
</protein>
<dbReference type="EMBL" id="UINC01047938">
    <property type="protein sequence ID" value="SVB57843.1"/>
    <property type="molecule type" value="Genomic_DNA"/>
</dbReference>
<reference evidence="1" key="1">
    <citation type="submission" date="2018-05" db="EMBL/GenBank/DDBJ databases">
        <authorList>
            <person name="Lanie J.A."/>
            <person name="Ng W.-L."/>
            <person name="Kazmierczak K.M."/>
            <person name="Andrzejewski T.M."/>
            <person name="Davidsen T.M."/>
            <person name="Wayne K.J."/>
            <person name="Tettelin H."/>
            <person name="Glass J.I."/>
            <person name="Rusch D."/>
            <person name="Podicherti R."/>
            <person name="Tsui H.-C.T."/>
            <person name="Winkler M.E."/>
        </authorList>
    </citation>
    <scope>NUCLEOTIDE SEQUENCE</scope>
</reference>
<proteinExistence type="predicted"/>
<name>A0A382F6K6_9ZZZZ</name>
<gene>
    <name evidence="1" type="ORF">METZ01_LOCUS210697</name>
</gene>
<dbReference type="AlphaFoldDB" id="A0A382F6K6"/>